<evidence type="ECO:0000256" key="4">
    <source>
        <dbReference type="ARBA" id="ARBA00022537"/>
    </source>
</evidence>
<dbReference type="SUPFAM" id="SSF48403">
    <property type="entry name" value="Ankyrin repeat"/>
    <property type="match status" value="1"/>
</dbReference>
<keyword evidence="5" id="KW-0677">Repeat</keyword>
<dbReference type="PROSITE" id="PS50088">
    <property type="entry name" value="ANK_REPEAT"/>
    <property type="match status" value="3"/>
</dbReference>
<keyword evidence="8 12" id="KW-0040">ANK repeat</keyword>
<dbReference type="InterPro" id="IPR036770">
    <property type="entry name" value="Ankyrin_rpt-contain_sf"/>
</dbReference>
<evidence type="ECO:0000256" key="1">
    <source>
        <dbReference type="ARBA" id="ARBA00004123"/>
    </source>
</evidence>
<keyword evidence="11" id="KW-0472">Membrane</keyword>
<reference evidence="14" key="2">
    <citation type="submission" date="2021-09" db="EMBL/GenBank/DDBJ databases">
        <authorList>
            <person name="Jia N."/>
            <person name="Wang J."/>
            <person name="Shi W."/>
            <person name="Du L."/>
            <person name="Sun Y."/>
            <person name="Zhan W."/>
            <person name="Jiang J."/>
            <person name="Wang Q."/>
            <person name="Zhang B."/>
            <person name="Ji P."/>
            <person name="Sakyi L.B."/>
            <person name="Cui X."/>
            <person name="Yuan T."/>
            <person name="Jiang B."/>
            <person name="Yang W."/>
            <person name="Lam T.T.-Y."/>
            <person name="Chang Q."/>
            <person name="Ding S."/>
            <person name="Wang X."/>
            <person name="Zhu J."/>
            <person name="Ruan X."/>
            <person name="Zhao L."/>
            <person name="Wei J."/>
            <person name="Que T."/>
            <person name="Du C."/>
            <person name="Cheng J."/>
            <person name="Dai P."/>
            <person name="Han X."/>
            <person name="Huang E."/>
            <person name="Gao Y."/>
            <person name="Liu J."/>
            <person name="Shao H."/>
            <person name="Ye R."/>
            <person name="Li L."/>
            <person name="Wei W."/>
            <person name="Wang X."/>
            <person name="Wang C."/>
            <person name="Huo Q."/>
            <person name="Li W."/>
            <person name="Guo W."/>
            <person name="Chen H."/>
            <person name="Chen S."/>
            <person name="Zhou L."/>
            <person name="Zhou L."/>
            <person name="Ni X."/>
            <person name="Tian J."/>
            <person name="Zhou Y."/>
            <person name="Sheng Y."/>
            <person name="Liu T."/>
            <person name="Pan Y."/>
            <person name="Xia L."/>
            <person name="Li J."/>
            <person name="Zhao F."/>
            <person name="Cao W."/>
        </authorList>
    </citation>
    <scope>NUCLEOTIDE SEQUENCE</scope>
    <source>
        <strain evidence="14">Rsan-2018</strain>
        <tissue evidence="14">Larvae</tissue>
    </source>
</reference>
<feature type="repeat" description="ANK" evidence="12">
    <location>
        <begin position="164"/>
        <end position="196"/>
    </location>
</feature>
<keyword evidence="10" id="KW-0539">Nucleus</keyword>
<dbReference type="Gene3D" id="1.25.40.20">
    <property type="entry name" value="Ankyrin repeat-containing domain"/>
    <property type="match status" value="1"/>
</dbReference>
<keyword evidence="7" id="KW-0528">Neurotoxin</keyword>
<protein>
    <recommendedName>
        <fullName evidence="16">GA-binding protein subunit beta-1</fullName>
    </recommendedName>
</protein>
<keyword evidence="4" id="KW-1052">Target cell membrane</keyword>
<keyword evidence="11" id="KW-1053">Target membrane</keyword>
<keyword evidence="7" id="KW-0638">Presynaptic neurotoxin</keyword>
<feature type="compositionally biased region" description="Basic and acidic residues" evidence="13">
    <location>
        <begin position="584"/>
        <end position="602"/>
    </location>
</feature>
<dbReference type="GO" id="GO:0044218">
    <property type="term" value="C:other organism cell membrane"/>
    <property type="evidence" value="ECO:0007669"/>
    <property type="project" value="UniProtKB-KW"/>
</dbReference>
<comment type="caution">
    <text evidence="14">The sequence shown here is derived from an EMBL/GenBank/DDBJ whole genome shotgun (WGS) entry which is preliminary data.</text>
</comment>
<dbReference type="PANTHER" id="PTHR24171">
    <property type="entry name" value="ANKYRIN REPEAT DOMAIN-CONTAINING PROTEIN 39-RELATED"/>
    <property type="match status" value="1"/>
</dbReference>
<dbReference type="VEuPathDB" id="VectorBase:RSAN_036450"/>
<evidence type="ECO:0000313" key="15">
    <source>
        <dbReference type="Proteomes" id="UP000821837"/>
    </source>
</evidence>
<dbReference type="InterPro" id="IPR002110">
    <property type="entry name" value="Ankyrin_rpt"/>
</dbReference>
<dbReference type="PRINTS" id="PR01415">
    <property type="entry name" value="ANKYRIN"/>
</dbReference>
<evidence type="ECO:0000256" key="2">
    <source>
        <dbReference type="ARBA" id="ARBA00004175"/>
    </source>
</evidence>
<gene>
    <name evidence="14" type="ORF">HPB52_021433</name>
</gene>
<dbReference type="Proteomes" id="UP000821837">
    <property type="component" value="Chromosome 5"/>
</dbReference>
<evidence type="ECO:0000256" key="12">
    <source>
        <dbReference type="PROSITE-ProRule" id="PRU00023"/>
    </source>
</evidence>
<evidence type="ECO:0008006" key="16">
    <source>
        <dbReference type="Google" id="ProtNLM"/>
    </source>
</evidence>
<evidence type="ECO:0000256" key="10">
    <source>
        <dbReference type="ARBA" id="ARBA00023242"/>
    </source>
</evidence>
<evidence type="ECO:0000256" key="6">
    <source>
        <dbReference type="ARBA" id="ARBA00023015"/>
    </source>
</evidence>
<keyword evidence="15" id="KW-1185">Reference proteome</keyword>
<proteinExistence type="predicted"/>
<dbReference type="AlphaFoldDB" id="A0A9D4PTV3"/>
<comment type="subcellular location">
    <subcellularLocation>
        <location evidence="1">Nucleus</location>
    </subcellularLocation>
    <subcellularLocation>
        <location evidence="2">Target cell membrane</location>
    </subcellularLocation>
</comment>
<reference evidence="14" key="1">
    <citation type="journal article" date="2020" name="Cell">
        <title>Large-Scale Comparative Analyses of Tick Genomes Elucidate Their Genetic Diversity and Vector Capacities.</title>
        <authorList>
            <consortium name="Tick Genome and Microbiome Consortium (TIGMIC)"/>
            <person name="Jia N."/>
            <person name="Wang J."/>
            <person name="Shi W."/>
            <person name="Du L."/>
            <person name="Sun Y."/>
            <person name="Zhan W."/>
            <person name="Jiang J.F."/>
            <person name="Wang Q."/>
            <person name="Zhang B."/>
            <person name="Ji P."/>
            <person name="Bell-Sakyi L."/>
            <person name="Cui X.M."/>
            <person name="Yuan T.T."/>
            <person name="Jiang B.G."/>
            <person name="Yang W.F."/>
            <person name="Lam T.T."/>
            <person name="Chang Q.C."/>
            <person name="Ding S.J."/>
            <person name="Wang X.J."/>
            <person name="Zhu J.G."/>
            <person name="Ruan X.D."/>
            <person name="Zhao L."/>
            <person name="Wei J.T."/>
            <person name="Ye R.Z."/>
            <person name="Que T.C."/>
            <person name="Du C.H."/>
            <person name="Zhou Y.H."/>
            <person name="Cheng J.X."/>
            <person name="Dai P.F."/>
            <person name="Guo W.B."/>
            <person name="Han X.H."/>
            <person name="Huang E.J."/>
            <person name="Li L.F."/>
            <person name="Wei W."/>
            <person name="Gao Y.C."/>
            <person name="Liu J.Z."/>
            <person name="Shao H.Z."/>
            <person name="Wang X."/>
            <person name="Wang C.C."/>
            <person name="Yang T.C."/>
            <person name="Huo Q.B."/>
            <person name="Li W."/>
            <person name="Chen H.Y."/>
            <person name="Chen S.E."/>
            <person name="Zhou L.G."/>
            <person name="Ni X.B."/>
            <person name="Tian J.H."/>
            <person name="Sheng Y."/>
            <person name="Liu T."/>
            <person name="Pan Y.S."/>
            <person name="Xia L.Y."/>
            <person name="Li J."/>
            <person name="Zhao F."/>
            <person name="Cao W.C."/>
        </authorList>
    </citation>
    <scope>NUCLEOTIDE SEQUENCE</scope>
    <source>
        <strain evidence="14">Rsan-2018</strain>
    </source>
</reference>
<dbReference type="Pfam" id="PF12796">
    <property type="entry name" value="Ank_2"/>
    <property type="match status" value="2"/>
</dbReference>
<feature type="repeat" description="ANK" evidence="12">
    <location>
        <begin position="197"/>
        <end position="229"/>
    </location>
</feature>
<dbReference type="PROSITE" id="PS50297">
    <property type="entry name" value="ANK_REP_REGION"/>
    <property type="match status" value="3"/>
</dbReference>
<evidence type="ECO:0000256" key="8">
    <source>
        <dbReference type="ARBA" id="ARBA00023043"/>
    </source>
</evidence>
<dbReference type="SMART" id="SM00248">
    <property type="entry name" value="ANK"/>
    <property type="match status" value="4"/>
</dbReference>
<evidence type="ECO:0000256" key="5">
    <source>
        <dbReference type="ARBA" id="ARBA00022737"/>
    </source>
</evidence>
<evidence type="ECO:0000313" key="14">
    <source>
        <dbReference type="EMBL" id="KAH7952294.1"/>
    </source>
</evidence>
<dbReference type="GO" id="GO:0006887">
    <property type="term" value="P:exocytosis"/>
    <property type="evidence" value="ECO:0007669"/>
    <property type="project" value="UniProtKB-KW"/>
</dbReference>
<name>A0A9D4PTV3_RHISA</name>
<evidence type="ECO:0000256" key="3">
    <source>
        <dbReference type="ARBA" id="ARBA00022483"/>
    </source>
</evidence>
<evidence type="ECO:0000256" key="9">
    <source>
        <dbReference type="ARBA" id="ARBA00023163"/>
    </source>
</evidence>
<dbReference type="FunFam" id="1.25.40.20:FF:000025">
    <property type="entry name" value="GA-binding protein subunit beta-1 isoform X1"/>
    <property type="match status" value="1"/>
</dbReference>
<dbReference type="GO" id="GO:0005634">
    <property type="term" value="C:nucleus"/>
    <property type="evidence" value="ECO:0007669"/>
    <property type="project" value="UniProtKB-SubCell"/>
</dbReference>
<keyword evidence="9" id="KW-0804">Transcription</keyword>
<evidence type="ECO:0000256" key="11">
    <source>
        <dbReference type="ARBA" id="ARBA00023298"/>
    </source>
</evidence>
<keyword evidence="3" id="KW-0268">Exocytosis</keyword>
<organism evidence="14 15">
    <name type="scientific">Rhipicephalus sanguineus</name>
    <name type="common">Brown dog tick</name>
    <name type="synonym">Ixodes sanguineus</name>
    <dbReference type="NCBI Taxonomy" id="34632"/>
    <lineage>
        <taxon>Eukaryota</taxon>
        <taxon>Metazoa</taxon>
        <taxon>Ecdysozoa</taxon>
        <taxon>Arthropoda</taxon>
        <taxon>Chelicerata</taxon>
        <taxon>Arachnida</taxon>
        <taxon>Acari</taxon>
        <taxon>Parasitiformes</taxon>
        <taxon>Ixodida</taxon>
        <taxon>Ixodoidea</taxon>
        <taxon>Ixodidae</taxon>
        <taxon>Rhipicephalinae</taxon>
        <taxon>Rhipicephalus</taxon>
        <taxon>Rhipicephalus</taxon>
    </lineage>
</organism>
<feature type="repeat" description="ANK" evidence="12">
    <location>
        <begin position="131"/>
        <end position="163"/>
    </location>
</feature>
<feature type="region of interest" description="Disordered" evidence="13">
    <location>
        <begin position="578"/>
        <end position="602"/>
    </location>
</feature>
<dbReference type="EMBL" id="JABSTV010001251">
    <property type="protein sequence ID" value="KAH7952294.1"/>
    <property type="molecule type" value="Genomic_DNA"/>
</dbReference>
<sequence>MVWPNTALHLDGSISPGPLPQEANASAWPQCLSDSDDSLGETPAFEFRVGCVDPNRSKLTRRSSYAGVLDVFQEEPVDDTMEISLPLQLVPQPSLSLVDLGKQLLESARNGETEEVRQLMTSGAPFTTDWLGTSPLHMAAQNGHVATAEVLLRAGISRDARTKVDRTPLHVAAQEGHLDVVELLLKHSADIEAKDMLRMTPLHWAVERGHLDVIKCLLRWGADVSATSKFEKSPLDIALDNDYVEVVRVLQEHVCNPTRTKETVEQTFILPISQVTKVPAGALGTAHKVLKTIPAATTALVTAGSPTIIQAKATGMVTPTRTVFVAAKAPNTTTVKRATVTKVVPAASVAASAGGTATSAAASASTTTITAEEMSSDQGSPSVLATLAALAEATAPNATTLSSNEAVQWLETHGITMLPADNSTIVASALEGGQTISLTVAMKILKDQQSVAADGTTSEVSLSNVATAGSQKVIAIVTDQSQIPSLVTAGAGQSPFVVVSGATLKAADGSASHMIIKGPMEPPIKRIRRVSIPDKVNGKSAAAPVVVTESQAKSPVDQEKDKLQRELEVLRKQAEQYKAQLQQKSHEAEQYKKQLEEMKSSS</sequence>
<evidence type="ECO:0000256" key="7">
    <source>
        <dbReference type="ARBA" id="ARBA00023028"/>
    </source>
</evidence>
<keyword evidence="6" id="KW-0805">Transcription regulation</keyword>
<dbReference type="PANTHER" id="PTHR24171:SF8">
    <property type="entry name" value="BRCA1-ASSOCIATED RING DOMAIN PROTEIN 1"/>
    <property type="match status" value="1"/>
</dbReference>
<accession>A0A9D4PTV3</accession>
<evidence type="ECO:0000256" key="13">
    <source>
        <dbReference type="SAM" id="MobiDB-lite"/>
    </source>
</evidence>
<dbReference type="GO" id="GO:0044231">
    <property type="term" value="C:host cell presynaptic membrane"/>
    <property type="evidence" value="ECO:0007669"/>
    <property type="project" value="UniProtKB-KW"/>
</dbReference>
<keyword evidence="7" id="KW-0800">Toxin</keyword>